<dbReference type="Gene3D" id="3.10.580.10">
    <property type="entry name" value="CBS-domain"/>
    <property type="match status" value="1"/>
</dbReference>
<dbReference type="PROSITE" id="PS51371">
    <property type="entry name" value="CBS"/>
    <property type="match status" value="2"/>
</dbReference>
<accession>A0A1Y3GFT5</accession>
<reference evidence="4 5" key="1">
    <citation type="submission" date="2016-12" db="EMBL/GenBank/DDBJ databases">
        <title>Discovery of methanogenic haloarchaea.</title>
        <authorList>
            <person name="Sorokin D.Y."/>
            <person name="Makarova K.S."/>
            <person name="Abbas B."/>
            <person name="Ferrer M."/>
            <person name="Golyshin P.N."/>
        </authorList>
    </citation>
    <scope>NUCLEOTIDE SEQUENCE [LARGE SCALE GENOMIC DNA]</scope>
    <source>
        <strain evidence="4">AMET1</strain>
    </source>
</reference>
<evidence type="ECO:0000256" key="2">
    <source>
        <dbReference type="PROSITE-ProRule" id="PRU00703"/>
    </source>
</evidence>
<dbReference type="InterPro" id="IPR046342">
    <property type="entry name" value="CBS_dom_sf"/>
</dbReference>
<dbReference type="PANTHER" id="PTHR43080:SF2">
    <property type="entry name" value="CBS DOMAIN-CONTAINING PROTEIN"/>
    <property type="match status" value="1"/>
</dbReference>
<evidence type="ECO:0000313" key="4">
    <source>
        <dbReference type="EMBL" id="OUJ19163.1"/>
    </source>
</evidence>
<dbReference type="InterPro" id="IPR051257">
    <property type="entry name" value="Diverse_CBS-Domain"/>
</dbReference>
<evidence type="ECO:0000256" key="1">
    <source>
        <dbReference type="ARBA" id="ARBA00023122"/>
    </source>
</evidence>
<evidence type="ECO:0000259" key="3">
    <source>
        <dbReference type="PROSITE" id="PS51371"/>
    </source>
</evidence>
<evidence type="ECO:0000313" key="5">
    <source>
        <dbReference type="Proteomes" id="UP000195137"/>
    </source>
</evidence>
<dbReference type="SMART" id="SM00116">
    <property type="entry name" value="CBS"/>
    <property type="match status" value="2"/>
</dbReference>
<feature type="domain" description="CBS" evidence="3">
    <location>
        <begin position="72"/>
        <end position="125"/>
    </location>
</feature>
<comment type="caution">
    <text evidence="4">The sequence shown here is derived from an EMBL/GenBank/DDBJ whole genome shotgun (WGS) entry which is preliminary data.</text>
</comment>
<dbReference type="InterPro" id="IPR000644">
    <property type="entry name" value="CBS_dom"/>
</dbReference>
<gene>
    <name evidence="4" type="ORF">AMET1_0816</name>
</gene>
<name>A0A1Y3GFT5_9EURY</name>
<feature type="domain" description="CBS" evidence="3">
    <location>
        <begin position="10"/>
        <end position="70"/>
    </location>
</feature>
<dbReference type="EMBL" id="MRZU01000003">
    <property type="protein sequence ID" value="OUJ19163.1"/>
    <property type="molecule type" value="Genomic_DNA"/>
</dbReference>
<dbReference type="Proteomes" id="UP000195137">
    <property type="component" value="Unassembled WGS sequence"/>
</dbReference>
<dbReference type="SUPFAM" id="SSF54631">
    <property type="entry name" value="CBS-domain pair"/>
    <property type="match status" value="1"/>
</dbReference>
<sequence length="125" mass="13331">MSGIKAGDIMIPCSRVVCIGPDDHLAKARLVMSRNNVGGLPVTVEGRIVGFITLRDITLCPAPPEFRVSEMMTRDVITKDVDTSVKELADIMVETGIQRIPIVSGGSLVGLVTQSSVIKAARDVL</sequence>
<proteinExistence type="predicted"/>
<dbReference type="PANTHER" id="PTHR43080">
    <property type="entry name" value="CBS DOMAIN-CONTAINING PROTEIN CBSX3, MITOCHONDRIAL"/>
    <property type="match status" value="1"/>
</dbReference>
<dbReference type="OrthoDB" id="43333at2157"/>
<keyword evidence="5" id="KW-1185">Reference proteome</keyword>
<dbReference type="RefSeq" id="WP_201721270.1">
    <property type="nucleotide sequence ID" value="NZ_MRZU01000003.1"/>
</dbReference>
<organism evidence="4 5">
    <name type="scientific">Methanonatronarchaeum thermophilum</name>
    <dbReference type="NCBI Taxonomy" id="1927129"/>
    <lineage>
        <taxon>Archaea</taxon>
        <taxon>Methanobacteriati</taxon>
        <taxon>Methanobacteriota</taxon>
        <taxon>Methanonatronarchaeia</taxon>
        <taxon>Methanonatronarchaeales</taxon>
        <taxon>Methanonatronarchaeaceae</taxon>
        <taxon>Methanonatronarchaeum</taxon>
    </lineage>
</organism>
<keyword evidence="1 2" id="KW-0129">CBS domain</keyword>
<dbReference type="AlphaFoldDB" id="A0A1Y3GFT5"/>
<dbReference type="Pfam" id="PF00571">
    <property type="entry name" value="CBS"/>
    <property type="match status" value="2"/>
</dbReference>
<protein>
    <submittedName>
        <fullName evidence="4">CBS domain containing protein</fullName>
    </submittedName>
</protein>